<evidence type="ECO:0000313" key="1">
    <source>
        <dbReference type="EMBL" id="KPW95584.1"/>
    </source>
</evidence>
<evidence type="ECO:0000313" key="2">
    <source>
        <dbReference type="Proteomes" id="UP000050356"/>
    </source>
</evidence>
<organism evidence="1 2">
    <name type="scientific">Pseudomonas syringae pv. cerasicola</name>
    <dbReference type="NCBI Taxonomy" id="264451"/>
    <lineage>
        <taxon>Bacteria</taxon>
        <taxon>Pseudomonadati</taxon>
        <taxon>Pseudomonadota</taxon>
        <taxon>Gammaproteobacteria</taxon>
        <taxon>Pseudomonadales</taxon>
        <taxon>Pseudomonadaceae</taxon>
        <taxon>Pseudomonas</taxon>
        <taxon>Pseudomonas syringae</taxon>
    </lineage>
</organism>
<reference evidence="1 2" key="1">
    <citation type="submission" date="2015-09" db="EMBL/GenBank/DDBJ databases">
        <title>Genome announcement of multiple Pseudomonas syringae strains.</title>
        <authorList>
            <person name="Thakur S."/>
            <person name="Wang P.W."/>
            <person name="Gong Y."/>
            <person name="Weir B.S."/>
            <person name="Guttman D.S."/>
        </authorList>
    </citation>
    <scope>NUCLEOTIDE SEQUENCE [LARGE SCALE GENOMIC DNA]</scope>
    <source>
        <strain evidence="1 2">ICMP17524</strain>
    </source>
</reference>
<dbReference type="Proteomes" id="UP000050356">
    <property type="component" value="Unassembled WGS sequence"/>
</dbReference>
<protein>
    <submittedName>
        <fullName evidence="1">Uncharacterized protein</fullName>
    </submittedName>
</protein>
<proteinExistence type="predicted"/>
<gene>
    <name evidence="1" type="ORF">ALO50_200114</name>
</gene>
<name>A0A0P9QD11_PSESX</name>
<dbReference type="EMBL" id="LJQA01000347">
    <property type="protein sequence ID" value="KPW95584.1"/>
    <property type="molecule type" value="Genomic_DNA"/>
</dbReference>
<accession>A0A0P9QD11</accession>
<dbReference type="PATRIC" id="fig|264451.4.peg.5317"/>
<sequence>MKFAIATLVFTVFSIFFLECGQQFSSQLLTQIGAGGLVATFFAMTGSAITS</sequence>
<comment type="caution">
    <text evidence="1">The sequence shown here is derived from an EMBL/GenBank/DDBJ whole genome shotgun (WGS) entry which is preliminary data.</text>
</comment>
<dbReference type="AlphaFoldDB" id="A0A0P9QD11"/>